<evidence type="ECO:0000256" key="1">
    <source>
        <dbReference type="SAM" id="MobiDB-lite"/>
    </source>
</evidence>
<dbReference type="EMBL" id="LGRX02009792">
    <property type="protein sequence ID" value="KAK3271391.1"/>
    <property type="molecule type" value="Genomic_DNA"/>
</dbReference>
<gene>
    <name evidence="2" type="ORF">CYMTET_20256</name>
</gene>
<name>A0AAE0G4F6_9CHLO</name>
<dbReference type="Proteomes" id="UP001190700">
    <property type="component" value="Unassembled WGS sequence"/>
</dbReference>
<comment type="caution">
    <text evidence="2">The sequence shown here is derived from an EMBL/GenBank/DDBJ whole genome shotgun (WGS) entry which is preliminary data.</text>
</comment>
<feature type="region of interest" description="Disordered" evidence="1">
    <location>
        <begin position="1"/>
        <end position="41"/>
    </location>
</feature>
<organism evidence="2 3">
    <name type="scientific">Cymbomonas tetramitiformis</name>
    <dbReference type="NCBI Taxonomy" id="36881"/>
    <lineage>
        <taxon>Eukaryota</taxon>
        <taxon>Viridiplantae</taxon>
        <taxon>Chlorophyta</taxon>
        <taxon>Pyramimonadophyceae</taxon>
        <taxon>Pyramimonadales</taxon>
        <taxon>Pyramimonadaceae</taxon>
        <taxon>Cymbomonas</taxon>
    </lineage>
</organism>
<keyword evidence="3" id="KW-1185">Reference proteome</keyword>
<protein>
    <submittedName>
        <fullName evidence="2">Uncharacterized protein</fullName>
    </submittedName>
</protein>
<proteinExistence type="predicted"/>
<evidence type="ECO:0000313" key="3">
    <source>
        <dbReference type="Proteomes" id="UP001190700"/>
    </source>
</evidence>
<accession>A0AAE0G4F6</accession>
<evidence type="ECO:0000313" key="2">
    <source>
        <dbReference type="EMBL" id="KAK3271391.1"/>
    </source>
</evidence>
<dbReference type="AlphaFoldDB" id="A0AAE0G4F6"/>
<sequence length="227" mass="25677">MSEAVGHHGGWMRDLDQPPGPRPKSKPGSCSPLTNRPSINHHGYWLRNLETEPAVKAESGIKDKLQKDEIDTLVDRLFSDAATRLDEKAKPPPVRHPQGGLSFEFDGGLNRYFPVRKAAKELTKEEYTEICHRLHQEGQSRQDESMQKLYDKYVPDMKVQMDTIKDPRAWVNDFLHEADFDAWMGPEDQEDSLPSESAADADACSCYGHRAKSSCTRSESVLHGMVR</sequence>
<reference evidence="2 3" key="1">
    <citation type="journal article" date="2015" name="Genome Biol. Evol.">
        <title>Comparative Genomics of a Bacterivorous Green Alga Reveals Evolutionary Causalities and Consequences of Phago-Mixotrophic Mode of Nutrition.</title>
        <authorList>
            <person name="Burns J.A."/>
            <person name="Paasch A."/>
            <person name="Narechania A."/>
            <person name="Kim E."/>
        </authorList>
    </citation>
    <scope>NUCLEOTIDE SEQUENCE [LARGE SCALE GENOMIC DNA]</scope>
    <source>
        <strain evidence="2 3">PLY_AMNH</strain>
    </source>
</reference>